<dbReference type="Gene3D" id="3.30.1890.10">
    <property type="entry name" value="FepE-like"/>
    <property type="match status" value="1"/>
</dbReference>
<evidence type="ECO:0000256" key="2">
    <source>
        <dbReference type="ARBA" id="ARBA00022475"/>
    </source>
</evidence>
<evidence type="ECO:0000313" key="9">
    <source>
        <dbReference type="EMBL" id="MDA8486160.1"/>
    </source>
</evidence>
<reference evidence="9 10" key="1">
    <citation type="submission" date="2022-07" db="EMBL/GenBank/DDBJ databases">
        <title>Genome Analysis of Selected Gammaproteobacteria from Nigerian Food snails.</title>
        <authorList>
            <person name="Okafor A.C."/>
        </authorList>
    </citation>
    <scope>NUCLEOTIDE SEQUENCE [LARGE SCALE GENOMIC DNA]</scope>
    <source>
        <strain evidence="9 10">Awg 2</strain>
    </source>
</reference>
<proteinExistence type="predicted"/>
<evidence type="ECO:0000259" key="8">
    <source>
        <dbReference type="Pfam" id="PF02706"/>
    </source>
</evidence>
<comment type="subcellular location">
    <subcellularLocation>
        <location evidence="1">Cell membrane</location>
        <topology evidence="1">Multi-pass membrane protein</topology>
    </subcellularLocation>
</comment>
<gene>
    <name evidence="9" type="ORF">NNO07_24110</name>
</gene>
<evidence type="ECO:0000313" key="10">
    <source>
        <dbReference type="Proteomes" id="UP001211689"/>
    </source>
</evidence>
<keyword evidence="3 7" id="KW-0812">Transmembrane</keyword>
<accession>A0ABT4YCA5</accession>
<comment type="caution">
    <text evidence="9">The sequence shown here is derived from an EMBL/GenBank/DDBJ whole genome shotgun (WGS) entry which is preliminary data.</text>
</comment>
<evidence type="ECO:0000256" key="5">
    <source>
        <dbReference type="ARBA" id="ARBA00023136"/>
    </source>
</evidence>
<dbReference type="InterPro" id="IPR050445">
    <property type="entry name" value="Bact_polysacc_biosynth/exp"/>
</dbReference>
<evidence type="ECO:0000256" key="4">
    <source>
        <dbReference type="ARBA" id="ARBA00022989"/>
    </source>
</evidence>
<feature type="region of interest" description="Disordered" evidence="6">
    <location>
        <begin position="202"/>
        <end position="228"/>
    </location>
</feature>
<evidence type="ECO:0000256" key="3">
    <source>
        <dbReference type="ARBA" id="ARBA00022692"/>
    </source>
</evidence>
<dbReference type="SUPFAM" id="SSF160355">
    <property type="entry name" value="Bacterial polysaccharide co-polymerase-like"/>
    <property type="match status" value="1"/>
</dbReference>
<dbReference type="PANTHER" id="PTHR32309:SF13">
    <property type="entry name" value="FERRIC ENTEROBACTIN TRANSPORT PROTEIN FEPE"/>
    <property type="match status" value="1"/>
</dbReference>
<keyword evidence="5 7" id="KW-0472">Membrane</keyword>
<organism evidence="9 10">
    <name type="scientific">Metapseudomonas resinovorans</name>
    <name type="common">Pseudomonas resinovorans</name>
    <dbReference type="NCBI Taxonomy" id="53412"/>
    <lineage>
        <taxon>Bacteria</taxon>
        <taxon>Pseudomonadati</taxon>
        <taxon>Pseudomonadota</taxon>
        <taxon>Gammaproteobacteria</taxon>
        <taxon>Pseudomonadales</taxon>
        <taxon>Pseudomonadaceae</taxon>
        <taxon>Metapseudomonas</taxon>
    </lineage>
</organism>
<feature type="domain" description="Polysaccharide chain length determinant N-terminal" evidence="8">
    <location>
        <begin position="15"/>
        <end position="108"/>
    </location>
</feature>
<evidence type="ECO:0000256" key="7">
    <source>
        <dbReference type="SAM" id="Phobius"/>
    </source>
</evidence>
<evidence type="ECO:0000256" key="1">
    <source>
        <dbReference type="ARBA" id="ARBA00004651"/>
    </source>
</evidence>
<keyword evidence="4 7" id="KW-1133">Transmembrane helix</keyword>
<evidence type="ECO:0000256" key="6">
    <source>
        <dbReference type="SAM" id="MobiDB-lite"/>
    </source>
</evidence>
<sequence length="228" mass="25797">MNLNSPANPSIQHIEIDLLELFQGIWVQKWLIAAFTAITVACAAAFAFLSTPTYEAKSGGLPPRLSDIAGYNLGRSEAKQAEFKIGDVYRVFRRNLLSDGVKRELFQEAYLPSLKETDANETQDRLWIRFNDLLAVRMPDAKNNPDYFTITMQHEDPQTAAGWANRYVNMVAEKVRSEMKANLLAEFGTRARSIERRIEVQRTSAQKRREDCDTGKTSSDGDLAWMAT</sequence>
<dbReference type="RefSeq" id="WP_271472180.1">
    <property type="nucleotide sequence ID" value="NZ_JANEWF010000041.1"/>
</dbReference>
<protein>
    <submittedName>
        <fullName evidence="9">Wzz/FepE/Etk N-terminal domain-containing protein</fullName>
    </submittedName>
</protein>
<keyword evidence="2" id="KW-1003">Cell membrane</keyword>
<feature type="transmembrane region" description="Helical" evidence="7">
    <location>
        <begin position="30"/>
        <end position="49"/>
    </location>
</feature>
<dbReference type="Pfam" id="PF02706">
    <property type="entry name" value="Wzz"/>
    <property type="match status" value="1"/>
</dbReference>
<dbReference type="InterPro" id="IPR003856">
    <property type="entry name" value="LPS_length_determ_N"/>
</dbReference>
<dbReference type="EMBL" id="JANEWF010000041">
    <property type="protein sequence ID" value="MDA8486160.1"/>
    <property type="molecule type" value="Genomic_DNA"/>
</dbReference>
<dbReference type="PANTHER" id="PTHR32309">
    <property type="entry name" value="TYROSINE-PROTEIN KINASE"/>
    <property type="match status" value="1"/>
</dbReference>
<dbReference type="Proteomes" id="UP001211689">
    <property type="component" value="Unassembled WGS sequence"/>
</dbReference>
<name>A0ABT4YCA5_METRE</name>
<keyword evidence="10" id="KW-1185">Reference proteome</keyword>